<evidence type="ECO:0000313" key="2">
    <source>
        <dbReference type="EMBL" id="AVO27246.1"/>
    </source>
</evidence>
<reference evidence="2 3" key="1">
    <citation type="journal article" date="2018" name="Genome Announc.">
        <title>Complete genomes of two Megasphaera elsdenii strains, NCIMB 702410 and ATCC 25940.</title>
        <authorList>
            <person name="Hatmaker E.A."/>
            <person name="O'Dell K."/>
            <person name="Riley L.A."/>
            <person name="Klingeman D.M."/>
            <person name="Guss A.M."/>
        </authorList>
    </citation>
    <scope>NUCLEOTIDE SEQUENCE [LARGE SCALE GENOMIC DNA]</scope>
    <source>
        <strain evidence="2 3">NCIMB702410</strain>
    </source>
</reference>
<sequence length="100" mass="11306">MKTAPFLLLVASGPALLVGELSAKLTERLFFHAACCISWRAALWDGPYALWFTNHEPRTTSHEPRATNHEPRAMSHEVPCNKRCTDYAVFTQKLIDISYS</sequence>
<dbReference type="EMBL" id="CP027569">
    <property type="protein sequence ID" value="AVO27246.1"/>
    <property type="molecule type" value="Genomic_DNA"/>
</dbReference>
<keyword evidence="1" id="KW-0732">Signal</keyword>
<dbReference type="AlphaFoldDB" id="A0A2S0M730"/>
<protein>
    <recommendedName>
        <fullName evidence="4">Secreted protein</fullName>
    </recommendedName>
</protein>
<evidence type="ECO:0000313" key="3">
    <source>
        <dbReference type="Proteomes" id="UP000238358"/>
    </source>
</evidence>
<evidence type="ECO:0008006" key="4">
    <source>
        <dbReference type="Google" id="ProtNLM"/>
    </source>
</evidence>
<feature type="chain" id="PRO_5038478747" description="Secreted protein" evidence="1">
    <location>
        <begin position="18"/>
        <end position="100"/>
    </location>
</feature>
<name>A0A2S0M730_MEGEL</name>
<dbReference type="Proteomes" id="UP000238358">
    <property type="component" value="Chromosome"/>
</dbReference>
<accession>A0A2S0M730</accession>
<feature type="signal peptide" evidence="1">
    <location>
        <begin position="1"/>
        <end position="17"/>
    </location>
</feature>
<gene>
    <name evidence="2" type="ORF">C6Y28_06340</name>
</gene>
<proteinExistence type="predicted"/>
<organism evidence="2 3">
    <name type="scientific">Megasphaera elsdenii</name>
    <dbReference type="NCBI Taxonomy" id="907"/>
    <lineage>
        <taxon>Bacteria</taxon>
        <taxon>Bacillati</taxon>
        <taxon>Bacillota</taxon>
        <taxon>Negativicutes</taxon>
        <taxon>Veillonellales</taxon>
        <taxon>Veillonellaceae</taxon>
        <taxon>Megasphaera</taxon>
    </lineage>
</organism>
<evidence type="ECO:0000256" key="1">
    <source>
        <dbReference type="SAM" id="SignalP"/>
    </source>
</evidence>